<name>A0A081DFN5_NONUL</name>
<evidence type="ECO:0000313" key="2">
    <source>
        <dbReference type="Proteomes" id="UP000028980"/>
    </source>
</evidence>
<dbReference type="EMBL" id="BBLG01000012">
    <property type="protein sequence ID" value="GAK77731.1"/>
    <property type="molecule type" value="Genomic_DNA"/>
</dbReference>
<sequence length="115" mass="12465">MNLSGSTTFNYSIDLAEDDDGSSQDWDATDYFRIQYSLDSGAWVTVFEVSGSGTNTEPRVTQNAGGTPLGTFVTDSFQTFTGSFVAAPTSTIEFRLAFRMDAGDEDIAVDNFIVD</sequence>
<dbReference type="Proteomes" id="UP000028980">
    <property type="component" value="Unassembled WGS sequence"/>
</dbReference>
<organism evidence="1 2">
    <name type="scientific">Nonlabens ulvanivorans</name>
    <name type="common">Persicivirga ulvanivorans</name>
    <dbReference type="NCBI Taxonomy" id="906888"/>
    <lineage>
        <taxon>Bacteria</taxon>
        <taxon>Pseudomonadati</taxon>
        <taxon>Bacteroidota</taxon>
        <taxon>Flavobacteriia</taxon>
        <taxon>Flavobacteriales</taxon>
        <taxon>Flavobacteriaceae</taxon>
        <taxon>Nonlabens</taxon>
    </lineage>
</organism>
<proteinExistence type="predicted"/>
<dbReference type="AlphaFoldDB" id="A0A081DFN5"/>
<gene>
    <name evidence="1" type="ORF">JCM19296_3340</name>
</gene>
<accession>A0A081DFN5</accession>
<comment type="caution">
    <text evidence="1">The sequence shown here is derived from an EMBL/GenBank/DDBJ whole genome shotgun (WGS) entry which is preliminary data.</text>
</comment>
<reference evidence="1 2" key="1">
    <citation type="journal article" date="2014" name="Genome Announc.">
        <title>Draft Genome Sequences of Marine Flavobacterium Nonlabens Strains NR17, NR24, NR27, NR32, NR33, and Ara13.</title>
        <authorList>
            <person name="Nakanishi M."/>
            <person name="Meirelles P."/>
            <person name="Suzuki R."/>
            <person name="Takatani N."/>
            <person name="Mino S."/>
            <person name="Suda W."/>
            <person name="Oshima K."/>
            <person name="Hattori M."/>
            <person name="Ohkuma M."/>
            <person name="Hosokawa M."/>
            <person name="Miyashita K."/>
            <person name="Thompson F.L."/>
            <person name="Niwa A."/>
            <person name="Sawabe T."/>
            <person name="Sawabe T."/>
        </authorList>
    </citation>
    <scope>NUCLEOTIDE SEQUENCE [LARGE SCALE GENOMIC DNA]</scope>
    <source>
        <strain evidence="2">JCM19296</strain>
    </source>
</reference>
<protein>
    <submittedName>
        <fullName evidence="1">Hemolysin-type calcium-binding region</fullName>
    </submittedName>
</protein>
<evidence type="ECO:0000313" key="1">
    <source>
        <dbReference type="EMBL" id="GAK77731.1"/>
    </source>
</evidence>